<feature type="transmembrane region" description="Helical" evidence="1">
    <location>
        <begin position="71"/>
        <end position="89"/>
    </location>
</feature>
<accession>A0A6M3M6T1</accession>
<keyword evidence="1" id="KW-1133">Transmembrane helix</keyword>
<sequence length="92" mass="10737">MKRLLVLIGSVVLVFILSMLVQDLLKKIEPTDYQRAFFKEMKSLLAEVKERGSSIGLTYEQRLALENLRTCVSIPIFLIISFFVIHKYWSEQ</sequence>
<reference evidence="2" key="1">
    <citation type="submission" date="2020-03" db="EMBL/GenBank/DDBJ databases">
        <title>The deep terrestrial virosphere.</title>
        <authorList>
            <person name="Holmfeldt K."/>
            <person name="Nilsson E."/>
            <person name="Simone D."/>
            <person name="Lopez-Fernandez M."/>
            <person name="Wu X."/>
            <person name="de Brujin I."/>
            <person name="Lundin D."/>
            <person name="Andersson A."/>
            <person name="Bertilsson S."/>
            <person name="Dopson M."/>
        </authorList>
    </citation>
    <scope>NUCLEOTIDE SEQUENCE</scope>
    <source>
        <strain evidence="2">MM171B01839</strain>
    </source>
</reference>
<organism evidence="2">
    <name type="scientific">viral metagenome</name>
    <dbReference type="NCBI Taxonomy" id="1070528"/>
    <lineage>
        <taxon>unclassified sequences</taxon>
        <taxon>metagenomes</taxon>
        <taxon>organismal metagenomes</taxon>
    </lineage>
</organism>
<gene>
    <name evidence="2" type="ORF">MM171B01839_0003</name>
</gene>
<evidence type="ECO:0000256" key="1">
    <source>
        <dbReference type="SAM" id="Phobius"/>
    </source>
</evidence>
<keyword evidence="1" id="KW-0812">Transmembrane</keyword>
<feature type="transmembrane region" description="Helical" evidence="1">
    <location>
        <begin position="6"/>
        <end position="25"/>
    </location>
</feature>
<keyword evidence="1" id="KW-0472">Membrane</keyword>
<dbReference type="EMBL" id="MT143738">
    <property type="protein sequence ID" value="QJB01840.1"/>
    <property type="molecule type" value="Genomic_DNA"/>
</dbReference>
<proteinExistence type="predicted"/>
<protein>
    <submittedName>
        <fullName evidence="2">Uncharacterized protein</fullName>
    </submittedName>
</protein>
<dbReference type="AlphaFoldDB" id="A0A6M3M6T1"/>
<evidence type="ECO:0000313" key="2">
    <source>
        <dbReference type="EMBL" id="QJB01840.1"/>
    </source>
</evidence>
<name>A0A6M3M6T1_9ZZZZ</name>